<reference evidence="2 3" key="1">
    <citation type="submission" date="2015-10" db="EMBL/GenBank/DDBJ databases">
        <title>Full genome of DAOMC 229536 Phialocephala scopiformis, a fungal endophyte of spruce producing the potent anti-insectan compound rugulosin.</title>
        <authorList>
            <consortium name="DOE Joint Genome Institute"/>
            <person name="Walker A.K."/>
            <person name="Frasz S.L."/>
            <person name="Seifert K.A."/>
            <person name="Miller J.D."/>
            <person name="Mondo S.J."/>
            <person name="Labutti K."/>
            <person name="Lipzen A."/>
            <person name="Dockter R."/>
            <person name="Kennedy M."/>
            <person name="Grigoriev I.V."/>
            <person name="Spatafora J.W."/>
        </authorList>
    </citation>
    <scope>NUCLEOTIDE SEQUENCE [LARGE SCALE GENOMIC DNA]</scope>
    <source>
        <strain evidence="2 3">CBS 120377</strain>
    </source>
</reference>
<proteinExistence type="predicted"/>
<dbReference type="GeneID" id="28831276"/>
<evidence type="ECO:0000313" key="3">
    <source>
        <dbReference type="Proteomes" id="UP000070700"/>
    </source>
</evidence>
<dbReference type="PANTHER" id="PTHR35041">
    <property type="entry name" value="MEDIATOR OF RNA POLYMERASE II TRANSCRIPTION SUBUNIT 1"/>
    <property type="match status" value="1"/>
</dbReference>
<dbReference type="Proteomes" id="UP000070700">
    <property type="component" value="Unassembled WGS sequence"/>
</dbReference>
<dbReference type="RefSeq" id="XP_018064148.1">
    <property type="nucleotide sequence ID" value="XM_018221550.1"/>
</dbReference>
<keyword evidence="3" id="KW-1185">Reference proteome</keyword>
<dbReference type="AlphaFoldDB" id="A0A132BC00"/>
<keyword evidence="1" id="KW-1133">Transmembrane helix</keyword>
<accession>A0A132BC00</accession>
<organism evidence="2 3">
    <name type="scientific">Mollisia scopiformis</name>
    <name type="common">Conifer needle endophyte fungus</name>
    <name type="synonym">Phialocephala scopiformis</name>
    <dbReference type="NCBI Taxonomy" id="149040"/>
    <lineage>
        <taxon>Eukaryota</taxon>
        <taxon>Fungi</taxon>
        <taxon>Dikarya</taxon>
        <taxon>Ascomycota</taxon>
        <taxon>Pezizomycotina</taxon>
        <taxon>Leotiomycetes</taxon>
        <taxon>Helotiales</taxon>
        <taxon>Mollisiaceae</taxon>
        <taxon>Mollisia</taxon>
    </lineage>
</organism>
<feature type="transmembrane region" description="Helical" evidence="1">
    <location>
        <begin position="34"/>
        <end position="55"/>
    </location>
</feature>
<dbReference type="EMBL" id="KQ947431">
    <property type="protein sequence ID" value="KUJ09793.1"/>
    <property type="molecule type" value="Genomic_DNA"/>
</dbReference>
<dbReference type="STRING" id="149040.A0A132BC00"/>
<evidence type="ECO:0000313" key="2">
    <source>
        <dbReference type="EMBL" id="KUJ09793.1"/>
    </source>
</evidence>
<keyword evidence="1" id="KW-0472">Membrane</keyword>
<dbReference type="OrthoDB" id="5340195at2759"/>
<name>A0A132BC00_MOLSC</name>
<protein>
    <submittedName>
        <fullName evidence="2">Uncharacterized protein</fullName>
    </submittedName>
</protein>
<dbReference type="InParanoid" id="A0A132BC00"/>
<gene>
    <name evidence="2" type="ORF">LY89DRAFT_761537</name>
</gene>
<keyword evidence="1" id="KW-0812">Transmembrane</keyword>
<dbReference type="PANTHER" id="PTHR35041:SF3">
    <property type="entry name" value="FORMYLMETHIONINE DEFORMYLASE-LIKE PROTEIN"/>
    <property type="match status" value="1"/>
</dbReference>
<sequence>MLSASELLSPNSTIVEITFLPTRNVYHYNPSPLLLSYGLALLFAILGVALGLYAFHLNGVIHSTAFSSIVATTRNRELDELARGKSLGALPRDERFGGVRLRFGGLGGGDGGNGGEGVEHVGFGREEGVVGVRRGGRYV</sequence>
<evidence type="ECO:0000256" key="1">
    <source>
        <dbReference type="SAM" id="Phobius"/>
    </source>
</evidence>
<dbReference type="KEGG" id="psco:LY89DRAFT_761537"/>